<feature type="region of interest" description="Disordered" evidence="6">
    <location>
        <begin position="2072"/>
        <end position="2122"/>
    </location>
</feature>
<dbReference type="GO" id="GO:0008270">
    <property type="term" value="F:zinc ion binding"/>
    <property type="evidence" value="ECO:0007669"/>
    <property type="project" value="UniProtKB-KW"/>
</dbReference>
<comment type="subunit">
    <text evidence="1">Component of the NuA4 histone acetyltransferase complex.</text>
</comment>
<dbReference type="InterPro" id="IPR016197">
    <property type="entry name" value="Chromo-like_dom_sf"/>
</dbReference>
<dbReference type="CDD" id="cd18966">
    <property type="entry name" value="chromodomain"/>
    <property type="match status" value="1"/>
</dbReference>
<evidence type="ECO:0000256" key="1">
    <source>
        <dbReference type="ARBA" id="ARBA00011353"/>
    </source>
</evidence>
<dbReference type="Gene3D" id="2.40.50.40">
    <property type="match status" value="1"/>
</dbReference>
<dbReference type="InterPro" id="IPR045072">
    <property type="entry name" value="MKRN-like"/>
</dbReference>
<dbReference type="Gene3D" id="3.30.1370.210">
    <property type="match status" value="2"/>
</dbReference>
<dbReference type="Pfam" id="PF00385">
    <property type="entry name" value="Chromo"/>
    <property type="match status" value="1"/>
</dbReference>
<dbReference type="Gene3D" id="4.10.1000.10">
    <property type="entry name" value="Zinc finger, CCCH-type"/>
    <property type="match status" value="2"/>
</dbReference>
<feature type="region of interest" description="Disordered" evidence="6">
    <location>
        <begin position="660"/>
        <end position="701"/>
    </location>
</feature>
<protein>
    <recommendedName>
        <fullName evidence="11">Chromo domain-containing protein</fullName>
    </recommendedName>
</protein>
<dbReference type="SUPFAM" id="SSF54160">
    <property type="entry name" value="Chromo domain-like"/>
    <property type="match status" value="1"/>
</dbReference>
<feature type="domain" description="C3H1-type" evidence="8">
    <location>
        <begin position="771"/>
        <end position="799"/>
    </location>
</feature>
<dbReference type="OrthoDB" id="436852at2759"/>
<feature type="compositionally biased region" description="Basic and acidic residues" evidence="6">
    <location>
        <begin position="737"/>
        <end position="751"/>
    </location>
</feature>
<feature type="zinc finger region" description="C3H1-type" evidence="5">
    <location>
        <begin position="1133"/>
        <end position="1161"/>
    </location>
</feature>
<dbReference type="GO" id="GO:0000209">
    <property type="term" value="P:protein polyubiquitination"/>
    <property type="evidence" value="ECO:0007669"/>
    <property type="project" value="InterPro"/>
</dbReference>
<evidence type="ECO:0000256" key="2">
    <source>
        <dbReference type="ARBA" id="ARBA00022723"/>
    </source>
</evidence>
<dbReference type="PANTHER" id="PTHR11224:SF10">
    <property type="entry name" value="IP09428P-RELATED"/>
    <property type="match status" value="1"/>
</dbReference>
<feature type="region of interest" description="Disordered" evidence="6">
    <location>
        <begin position="301"/>
        <end position="332"/>
    </location>
</feature>
<evidence type="ECO:0000256" key="5">
    <source>
        <dbReference type="PROSITE-ProRule" id="PRU00723"/>
    </source>
</evidence>
<dbReference type="InterPro" id="IPR000953">
    <property type="entry name" value="Chromo/chromo_shadow_dom"/>
</dbReference>
<dbReference type="Proteomes" id="UP000235672">
    <property type="component" value="Unassembled WGS sequence"/>
</dbReference>
<feature type="compositionally biased region" description="Polar residues" evidence="6">
    <location>
        <begin position="867"/>
        <end position="876"/>
    </location>
</feature>
<feature type="compositionally biased region" description="Polar residues" evidence="6">
    <location>
        <begin position="1056"/>
        <end position="1072"/>
    </location>
</feature>
<accession>A0A2J6PUM8</accession>
<feature type="region of interest" description="Disordered" evidence="6">
    <location>
        <begin position="991"/>
        <end position="1079"/>
    </location>
</feature>
<feature type="domain" description="C3H1-type" evidence="8">
    <location>
        <begin position="1083"/>
        <end position="1111"/>
    </location>
</feature>
<dbReference type="STRING" id="1745343.A0A2J6PUM8"/>
<feature type="zinc finger region" description="C3H1-type" evidence="5">
    <location>
        <begin position="1246"/>
        <end position="1274"/>
    </location>
</feature>
<dbReference type="SMART" id="SM00298">
    <property type="entry name" value="CHROMO"/>
    <property type="match status" value="1"/>
</dbReference>
<feature type="zinc finger region" description="C3H1-type" evidence="5">
    <location>
        <begin position="1350"/>
        <end position="1377"/>
    </location>
</feature>
<feature type="domain" description="C3H1-type" evidence="8">
    <location>
        <begin position="1246"/>
        <end position="1274"/>
    </location>
</feature>
<feature type="region of interest" description="Disordered" evidence="6">
    <location>
        <begin position="110"/>
        <end position="271"/>
    </location>
</feature>
<feature type="compositionally biased region" description="Low complexity" evidence="6">
    <location>
        <begin position="2229"/>
        <end position="2240"/>
    </location>
</feature>
<feature type="domain" description="C3H1-type" evidence="8">
    <location>
        <begin position="814"/>
        <end position="843"/>
    </location>
</feature>
<feature type="compositionally biased region" description="Basic and acidic residues" evidence="6">
    <location>
        <begin position="1431"/>
        <end position="1446"/>
    </location>
</feature>
<dbReference type="GO" id="GO:0006338">
    <property type="term" value="P:chromatin remodeling"/>
    <property type="evidence" value="ECO:0007669"/>
    <property type="project" value="UniProtKB-ARBA"/>
</dbReference>
<organism evidence="9 10">
    <name type="scientific">Hyaloscypha hepaticicola</name>
    <dbReference type="NCBI Taxonomy" id="2082293"/>
    <lineage>
        <taxon>Eukaryota</taxon>
        <taxon>Fungi</taxon>
        <taxon>Dikarya</taxon>
        <taxon>Ascomycota</taxon>
        <taxon>Pezizomycotina</taxon>
        <taxon>Leotiomycetes</taxon>
        <taxon>Helotiales</taxon>
        <taxon>Hyaloscyphaceae</taxon>
        <taxon>Hyaloscypha</taxon>
    </lineage>
</organism>
<evidence type="ECO:0000259" key="8">
    <source>
        <dbReference type="PROSITE" id="PS50103"/>
    </source>
</evidence>
<feature type="domain" description="C3H1-type" evidence="8">
    <location>
        <begin position="923"/>
        <end position="951"/>
    </location>
</feature>
<feature type="region of interest" description="Disordered" evidence="6">
    <location>
        <begin position="2138"/>
        <end position="2327"/>
    </location>
</feature>
<dbReference type="PANTHER" id="PTHR11224">
    <property type="entry name" value="MAKORIN-RELATED"/>
    <property type="match status" value="1"/>
</dbReference>
<feature type="zinc finger region" description="C3H1-type" evidence="5">
    <location>
        <begin position="543"/>
        <end position="577"/>
    </location>
</feature>
<feature type="compositionally biased region" description="Basic and acidic residues" evidence="6">
    <location>
        <begin position="1385"/>
        <end position="1397"/>
    </location>
</feature>
<dbReference type="SMART" id="SM00356">
    <property type="entry name" value="ZnF_C3H1"/>
    <property type="match status" value="11"/>
</dbReference>
<feature type="compositionally biased region" description="Polar residues" evidence="6">
    <location>
        <begin position="181"/>
        <end position="191"/>
    </location>
</feature>
<feature type="compositionally biased region" description="Polar residues" evidence="6">
    <location>
        <begin position="235"/>
        <end position="246"/>
    </location>
</feature>
<dbReference type="InterPro" id="IPR023780">
    <property type="entry name" value="Chromo_domain"/>
</dbReference>
<feature type="compositionally biased region" description="Basic and acidic residues" evidence="6">
    <location>
        <begin position="877"/>
        <end position="894"/>
    </location>
</feature>
<keyword evidence="3 5" id="KW-0863">Zinc-finger</keyword>
<keyword evidence="2 5" id="KW-0479">Metal-binding</keyword>
<dbReference type="EMBL" id="KZ613498">
    <property type="protein sequence ID" value="PMD17699.1"/>
    <property type="molecule type" value="Genomic_DNA"/>
</dbReference>
<feature type="compositionally biased region" description="Basic and acidic residues" evidence="6">
    <location>
        <begin position="2290"/>
        <end position="2309"/>
    </location>
</feature>
<evidence type="ECO:0008006" key="11">
    <source>
        <dbReference type="Google" id="ProtNLM"/>
    </source>
</evidence>
<feature type="region of interest" description="Disordered" evidence="6">
    <location>
        <begin position="1316"/>
        <end position="1347"/>
    </location>
</feature>
<feature type="compositionally biased region" description="Basic and acidic residues" evidence="6">
    <location>
        <begin position="1044"/>
        <end position="1055"/>
    </location>
</feature>
<feature type="region of interest" description="Disordered" evidence="6">
    <location>
        <begin position="1281"/>
        <end position="1300"/>
    </location>
</feature>
<feature type="domain" description="Chromo" evidence="7">
    <location>
        <begin position="33"/>
        <end position="70"/>
    </location>
</feature>
<feature type="zinc finger region" description="C3H1-type" evidence="5">
    <location>
        <begin position="771"/>
        <end position="799"/>
    </location>
</feature>
<feature type="domain" description="C3H1-type" evidence="8">
    <location>
        <begin position="1133"/>
        <end position="1161"/>
    </location>
</feature>
<reference evidence="9 10" key="1">
    <citation type="submission" date="2016-05" db="EMBL/GenBank/DDBJ databases">
        <title>A degradative enzymes factory behind the ericoid mycorrhizal symbiosis.</title>
        <authorList>
            <consortium name="DOE Joint Genome Institute"/>
            <person name="Martino E."/>
            <person name="Morin E."/>
            <person name="Grelet G."/>
            <person name="Kuo A."/>
            <person name="Kohler A."/>
            <person name="Daghino S."/>
            <person name="Barry K."/>
            <person name="Choi C."/>
            <person name="Cichocki N."/>
            <person name="Clum A."/>
            <person name="Copeland A."/>
            <person name="Hainaut M."/>
            <person name="Haridas S."/>
            <person name="Labutti K."/>
            <person name="Lindquist E."/>
            <person name="Lipzen A."/>
            <person name="Khouja H.-R."/>
            <person name="Murat C."/>
            <person name="Ohm R."/>
            <person name="Olson A."/>
            <person name="Spatafora J."/>
            <person name="Veneault-Fourrey C."/>
            <person name="Henrissat B."/>
            <person name="Grigoriev I."/>
            <person name="Martin F."/>
            <person name="Perotto S."/>
        </authorList>
    </citation>
    <scope>NUCLEOTIDE SEQUENCE [LARGE SCALE GENOMIC DNA]</scope>
    <source>
        <strain evidence="9 10">UAMH 7357</strain>
    </source>
</reference>
<keyword evidence="10" id="KW-1185">Reference proteome</keyword>
<sequence>MTERTVVKQSMVDDDTISITSTAVSTYGSDDEFSVDRILAEKTEGKAKKYLISWEGYPLEKSTWEPHKNINVEILEVWKERKSREAKGLDTPFDVAGFNALLARLAAEKADRHRRRKAKRKQQGIAVSPSASEADDSDSSIEATEDNVVEGVENVKPGSKRKSRSPPKKPAKALKQANGRRGSTSSVTSLETARKTSGRSALGSSRKRPEKAQPPSRQASEASRHSRTISQSSSDTPLSTKQTLQATFVERPGSSSSAEGPLASKQPNTNVVAPDPAPAAALALASAAAPVAAPSVWNLTSAKRPQASSEPATVSRGLPGTRGASNAARGRVATRGGGNIAIKNVFQAREPPKKRGNLLKNAMDAAKAPKKFSNMRLARKAELQARDLAESAPDISALGGLFDPSRPDSMIPIRPENLRKTSLSSVPMDDPNPLFVNSRESSPVAGDPWDINSRQQAHPERRPPLTKGPGGVSTCYYWNKHQKDNNQPPCQMGTACRFLHRYAEGVPIAPAPNNLRVESRRASTDDAMDSSPIVPTERKLPAGPQQSTCFFWDRAMKDGNGFGCSRGDSCTYLHRYEEGAPIAPPPPGYVIVDKRKPNISDQGAYNQPHVPPIERNLPILEGATCYYWDRAQRDKTKAPCSKGESCTYLHKYEVGVPVAPPPPPSFIPDESTHYPSTSDFPPWREHSSENNNEEATHSPWRRDSGETLQAGLAQESPSGQVPDLNTVLQNLRMATDSPRDPSHKTRPESPLKKVFTPDTEPASRPPWDPYNPTHAICHFHFTNGTCSKGSRCKYIHSLQPSLPVAPSVSEQTQIFAQTPCLDFQKGYCKYSATSDCRFSHEIQMPQKTTYETRDNQASRVREEGSSYRPSSVSQSELAKKAVSELQTRTKDPKSSVRGPAAEYFQTTAISTGSRTRPRWNPFDPYNSICHFWHMKGECSKGDSCTFCHSSDPNLPVAPPPSEQASLRAAALREEAARSEEAAKGYASAGYSYAMPNREKPPKKDVDEARNGRSSSISADSSPPRKARVLRDDPTAEPQSNAAVEAERQMGADRSRSSAQSPLQVSSTSSTPNIKRRPAWNPRDPLNAICFFLASTGSCPEGRSCQYIHSNDASLAVAPSPLEIEGRPEWDPLSPLDSICYFLATVGSCSWGSKCKYIHSNDPTLPVAPSPADQKAIRERGPTCKYWLRDECRDSAQMCRWWHGPESAKQKAGVASYDRYREHDIYPPVRSPSPAVNKMSGRAERDPRERETCRDWLKNDCKYNNDTCRDWHGPWSTKEEYDLQAKGRPREQLGSSTKLLPTGPRVKSVSFAIDHDVPLVEEPENISSSSRSGQKPRPADSSSNPSLDEYKSKNGICFHWSEGTCYHGASCWYRHEYALGEGPRQSGRDIPMEERVETQSRIPARRSEGSKDVEMREHGEGPQVQVPVRQGESSRDIEMRDADEISRTAKPSKPSVTFDPMTNSRALGLSQSELPLNNAEAKFAAQPISTASELSAQSPNAFLDGPIAAPRTNSKLNMDGYRHRRTKATKGLGTRVKEVTFGRDETQSLLLDFGDMSQAFELPWGLLFSSVGKVRFDQICIAQDFQAQQGLLQCLRLWHGNLVPADIADAVAVKAVDKAADELIRRSAGLFASFSDFILLVFPGKKDEWKFLESTLDYHQDARLRYFIFQSNVDIRHSLKMNPTTLSISAPHRDILIDRVYGLDYKKLLPVIRKQKPPYFFLLFPSTASQAADFIVSWLRSSNRSCKIYSSQSEGSWLYFIDNPEIHDGIVLVHESAAAEIHRLPSLYSAVVKKNFTFWYLSESSSPYPLFPSTSYDFDDATMGHLSAVRLFPHGCAFLLTPSFLLAEPHNAYQILKWFITGTGGKPAKYLVSTPRTWKLVCCHGFSDYVLDLAISKADERDALESKHKDDPAKDAILDNAGLSWAECNNRFRVHALLVEFDMKRSLESYDSDSDNADYPFIHASKHIDPDDEKGLIDWYAGWTMRNLDMYKKFIVVGSSEMKYKGNFNARLRRTKEVVVERRPIAAAESPKRPLSNFRTFSMNQQSSVSPMESPQSPMSAQKRRALEIAAKLSASPMAANSSRDVDRSPFDSTPMGAAASPIDQSRRSSALANAQSPHDADDTREIAAQIMDLIAEESSKNPSPLNTPETPHTNGPFANPPPISGSTNGQRTLPLPSKFGGADNQPVNMDLDTPMLGFDGTGDERPTSSNSNTSRSGIQSDENGRRSVPRSVRPNSSIRPEIPVRQGYIPPEDKDVYQIPSRRGSAAGTPTNQTWLASPARASFPSMDVDSDRERDRGLQKSRWAEAEPRPMSAQSQSLSEREDGEVEEVKKELKEVKFEATTTWYKRVQKEGGGWEHIRVEGFEAARGSLGMGK</sequence>
<feature type="domain" description="C3H1-type" evidence="8">
    <location>
        <begin position="1177"/>
        <end position="1205"/>
    </location>
</feature>
<feature type="compositionally biased region" description="Basic and acidic residues" evidence="6">
    <location>
        <begin position="996"/>
        <end position="1010"/>
    </location>
</feature>
<feature type="zinc finger region" description="C3H1-type" evidence="5">
    <location>
        <begin position="923"/>
        <end position="951"/>
    </location>
</feature>
<feature type="compositionally biased region" description="Polar residues" evidence="6">
    <location>
        <begin position="2043"/>
        <end position="2059"/>
    </location>
</feature>
<feature type="region of interest" description="Disordered" evidence="6">
    <location>
        <begin position="847"/>
        <end position="898"/>
    </location>
</feature>
<gene>
    <name evidence="9" type="ORF">NA56DRAFT_691668</name>
</gene>
<feature type="region of interest" description="Disordered" evidence="6">
    <location>
        <begin position="1381"/>
        <end position="1459"/>
    </location>
</feature>
<feature type="compositionally biased region" description="Basic and acidic residues" evidence="6">
    <location>
        <begin position="682"/>
        <end position="701"/>
    </location>
</feature>
<dbReference type="Pfam" id="PF00642">
    <property type="entry name" value="zf-CCCH"/>
    <property type="match status" value="1"/>
</dbReference>
<feature type="compositionally biased region" description="Basic and acidic residues" evidence="6">
    <location>
        <begin position="1281"/>
        <end position="1290"/>
    </location>
</feature>
<feature type="domain" description="C3H1-type" evidence="8">
    <location>
        <begin position="543"/>
        <end position="577"/>
    </location>
</feature>
<feature type="compositionally biased region" description="Basic and acidic residues" evidence="6">
    <location>
        <begin position="1404"/>
        <end position="1419"/>
    </location>
</feature>
<proteinExistence type="predicted"/>
<feature type="zinc finger region" description="C3H1-type" evidence="5">
    <location>
        <begin position="814"/>
        <end position="843"/>
    </location>
</feature>
<dbReference type="PROSITE" id="PS50013">
    <property type="entry name" value="CHROMO_2"/>
    <property type="match status" value="1"/>
</dbReference>
<feature type="compositionally biased region" description="Acidic residues" evidence="6">
    <location>
        <begin position="133"/>
        <end position="148"/>
    </location>
</feature>
<feature type="compositionally biased region" description="Basic residues" evidence="6">
    <location>
        <begin position="112"/>
        <end position="122"/>
    </location>
</feature>
<evidence type="ECO:0000313" key="10">
    <source>
        <dbReference type="Proteomes" id="UP000235672"/>
    </source>
</evidence>
<evidence type="ECO:0000256" key="6">
    <source>
        <dbReference type="SAM" id="MobiDB-lite"/>
    </source>
</evidence>
<feature type="compositionally biased region" description="Basic residues" evidence="6">
    <location>
        <begin position="158"/>
        <end position="172"/>
    </location>
</feature>
<feature type="zinc finger region" description="C3H1-type" evidence="5">
    <location>
        <begin position="1083"/>
        <end position="1111"/>
    </location>
</feature>
<feature type="compositionally biased region" description="Polar residues" evidence="6">
    <location>
        <begin position="2140"/>
        <end position="2153"/>
    </location>
</feature>
<feature type="region of interest" description="Disordered" evidence="6">
    <location>
        <begin position="2043"/>
        <end position="2062"/>
    </location>
</feature>
<evidence type="ECO:0000256" key="4">
    <source>
        <dbReference type="ARBA" id="ARBA00022833"/>
    </source>
</evidence>
<evidence type="ECO:0000256" key="3">
    <source>
        <dbReference type="ARBA" id="ARBA00022771"/>
    </source>
</evidence>
<dbReference type="InterPro" id="IPR000571">
    <property type="entry name" value="Znf_CCCH"/>
</dbReference>
<feature type="zinc finger region" description="C3H1-type" evidence="5">
    <location>
        <begin position="1177"/>
        <end position="1205"/>
    </location>
</feature>
<feature type="domain" description="C3H1-type" evidence="8">
    <location>
        <begin position="1350"/>
        <end position="1377"/>
    </location>
</feature>
<evidence type="ECO:0000313" key="9">
    <source>
        <dbReference type="EMBL" id="PMD17699.1"/>
    </source>
</evidence>
<keyword evidence="4 5" id="KW-0862">Zinc</keyword>
<name>A0A2J6PUM8_9HELO</name>
<feature type="compositionally biased region" description="Basic and acidic residues" evidence="6">
    <location>
        <begin position="850"/>
        <end position="865"/>
    </location>
</feature>
<feature type="region of interest" description="Disordered" evidence="6">
    <location>
        <begin position="734"/>
        <end position="766"/>
    </location>
</feature>
<dbReference type="PROSITE" id="PS50103">
    <property type="entry name" value="ZF_C3H1"/>
    <property type="match status" value="9"/>
</dbReference>
<evidence type="ECO:0000259" key="7">
    <source>
        <dbReference type="PROSITE" id="PS50013"/>
    </source>
</evidence>
<feature type="compositionally biased region" description="Low complexity" evidence="6">
    <location>
        <begin position="2207"/>
        <end position="2216"/>
    </location>
</feature>
<feature type="compositionally biased region" description="Polar residues" evidence="6">
    <location>
        <begin position="301"/>
        <end position="312"/>
    </location>
</feature>
<feature type="compositionally biased region" description="Polar residues" evidence="6">
    <location>
        <begin position="2107"/>
        <end position="2116"/>
    </location>
</feature>
<feature type="region of interest" description="Disordered" evidence="6">
    <location>
        <begin position="434"/>
        <end position="469"/>
    </location>
</feature>
<dbReference type="GO" id="GO:0061630">
    <property type="term" value="F:ubiquitin protein ligase activity"/>
    <property type="evidence" value="ECO:0007669"/>
    <property type="project" value="InterPro"/>
</dbReference>
<feature type="region of interest" description="Disordered" evidence="6">
    <location>
        <begin position="509"/>
        <end position="541"/>
    </location>
</feature>